<evidence type="ECO:0000256" key="1">
    <source>
        <dbReference type="SAM" id="Phobius"/>
    </source>
</evidence>
<name>A0A3N0UXQ3_9PROT</name>
<dbReference type="EMBL" id="RJVP01000006">
    <property type="protein sequence ID" value="ROH85317.1"/>
    <property type="molecule type" value="Genomic_DNA"/>
</dbReference>
<reference evidence="2 3" key="1">
    <citation type="submission" date="2018-10" db="EMBL/GenBank/DDBJ databases">
        <authorList>
            <person name="Chen W.-M."/>
        </authorList>
    </citation>
    <scope>NUCLEOTIDE SEQUENCE [LARGE SCALE GENOMIC DNA]</scope>
    <source>
        <strain evidence="2 3">H-5</strain>
    </source>
</reference>
<feature type="transmembrane region" description="Helical" evidence="1">
    <location>
        <begin position="279"/>
        <end position="304"/>
    </location>
</feature>
<proteinExistence type="predicted"/>
<keyword evidence="1" id="KW-0472">Membrane</keyword>
<feature type="transmembrane region" description="Helical" evidence="1">
    <location>
        <begin position="316"/>
        <end position="336"/>
    </location>
</feature>
<sequence length="501" mass="55856">MLLLTLLTTALLAWWPMDYYQDEFVYRILNARFIQDGPLHMGLFSLCEAWHTHIPPLFHLPAWLSSWWYLQADPMTARAAVFALVLLFFVSVSGLCIRPASFLLLGSLVGLAGSSMLLTRPEYLHLLNIAICLIALRVSVAEQGSCIWLVRSCLAALILLSFLLSLYSHLQGVLFLPLNLYALYRLLRPHRLWLITAGLSLLAISATGVQYKQAELACDNNAALAQELASYQHPLTALPAVIFSTRLLDKTSHYLGQFVYKKQHAVDYLPPITVSKPVLILNAAILLTVLMTLLMGVMVSVFSVRQLVSKTASPSFKRCNAVVVLLLITPALGLWLINTGQHFYRCFFIHLLITAGLTWYFTRRQQTASTPAYLMLALTLPVYLASTLFNYSNIVPAFKSTDTSYGAKLALLQKPQLPTINKRCGLDLTQGRLLVDAIAYERLKHVPHLYPLEYLGFQSRKSGLPISSVLADMNMQGWVASCASTAETGQLCCRSFDAKPE</sequence>
<evidence type="ECO:0000313" key="2">
    <source>
        <dbReference type="EMBL" id="ROH85317.1"/>
    </source>
</evidence>
<gene>
    <name evidence="2" type="ORF">ED236_10705</name>
</gene>
<evidence type="ECO:0000313" key="3">
    <source>
        <dbReference type="Proteomes" id="UP000275137"/>
    </source>
</evidence>
<protein>
    <recommendedName>
        <fullName evidence="4">Glycosyltransferase RgtA/B/C/D-like domain-containing protein</fullName>
    </recommendedName>
</protein>
<comment type="caution">
    <text evidence="2">The sequence shown here is derived from an EMBL/GenBank/DDBJ whole genome shotgun (WGS) entry which is preliminary data.</text>
</comment>
<feature type="transmembrane region" description="Helical" evidence="1">
    <location>
        <begin position="123"/>
        <end position="140"/>
    </location>
</feature>
<feature type="transmembrane region" description="Helical" evidence="1">
    <location>
        <begin position="192"/>
        <end position="211"/>
    </location>
</feature>
<feature type="transmembrane region" description="Helical" evidence="1">
    <location>
        <begin position="100"/>
        <end position="117"/>
    </location>
</feature>
<dbReference type="AlphaFoldDB" id="A0A3N0UXQ3"/>
<feature type="transmembrane region" description="Helical" evidence="1">
    <location>
        <begin position="75"/>
        <end position="93"/>
    </location>
</feature>
<feature type="transmembrane region" description="Helical" evidence="1">
    <location>
        <begin position="342"/>
        <end position="361"/>
    </location>
</feature>
<keyword evidence="1" id="KW-0812">Transmembrane</keyword>
<evidence type="ECO:0008006" key="4">
    <source>
        <dbReference type="Google" id="ProtNLM"/>
    </source>
</evidence>
<organism evidence="2 3">
    <name type="scientific">Pseudomethylobacillus aquaticus</name>
    <dbReference type="NCBI Taxonomy" id="2676064"/>
    <lineage>
        <taxon>Bacteria</taxon>
        <taxon>Pseudomonadati</taxon>
        <taxon>Pseudomonadota</taxon>
        <taxon>Betaproteobacteria</taxon>
        <taxon>Nitrosomonadales</taxon>
        <taxon>Methylophilaceae</taxon>
        <taxon>Pseudomethylobacillus</taxon>
    </lineage>
</organism>
<dbReference type="Proteomes" id="UP000275137">
    <property type="component" value="Unassembled WGS sequence"/>
</dbReference>
<feature type="transmembrane region" description="Helical" evidence="1">
    <location>
        <begin position="147"/>
        <end position="164"/>
    </location>
</feature>
<keyword evidence="1" id="KW-1133">Transmembrane helix</keyword>
<accession>A0A3N0UXQ3</accession>
<keyword evidence="3" id="KW-1185">Reference proteome</keyword>
<feature type="transmembrane region" description="Helical" evidence="1">
    <location>
        <begin position="373"/>
        <end position="391"/>
    </location>
</feature>